<proteinExistence type="predicted"/>
<feature type="compositionally biased region" description="Polar residues" evidence="1">
    <location>
        <begin position="80"/>
        <end position="89"/>
    </location>
</feature>
<protein>
    <submittedName>
        <fullName evidence="2">Uncharacterized protein</fullName>
    </submittedName>
</protein>
<evidence type="ECO:0000313" key="2">
    <source>
        <dbReference type="EMBL" id="KAG9191751.1"/>
    </source>
</evidence>
<feature type="region of interest" description="Disordered" evidence="1">
    <location>
        <begin position="72"/>
        <end position="98"/>
    </location>
</feature>
<name>A0AAD4NN91_9PLEO</name>
<evidence type="ECO:0000256" key="1">
    <source>
        <dbReference type="SAM" id="MobiDB-lite"/>
    </source>
</evidence>
<reference evidence="2" key="1">
    <citation type="submission" date="2021-07" db="EMBL/GenBank/DDBJ databases">
        <title>Genome Resource of American Ginseng Black Spot Pathogen Alternaria panax.</title>
        <authorList>
            <person name="Qiu C."/>
            <person name="Wang W."/>
            <person name="Liu Z."/>
        </authorList>
    </citation>
    <scope>NUCLEOTIDE SEQUENCE</scope>
    <source>
        <strain evidence="2">BNCC115425</strain>
    </source>
</reference>
<evidence type="ECO:0000313" key="3">
    <source>
        <dbReference type="Proteomes" id="UP001199106"/>
    </source>
</evidence>
<keyword evidence="3" id="KW-1185">Reference proteome</keyword>
<dbReference type="Proteomes" id="UP001199106">
    <property type="component" value="Unassembled WGS sequence"/>
</dbReference>
<organism evidence="2 3">
    <name type="scientific">Alternaria panax</name>
    <dbReference type="NCBI Taxonomy" id="48097"/>
    <lineage>
        <taxon>Eukaryota</taxon>
        <taxon>Fungi</taxon>
        <taxon>Dikarya</taxon>
        <taxon>Ascomycota</taxon>
        <taxon>Pezizomycotina</taxon>
        <taxon>Dothideomycetes</taxon>
        <taxon>Pleosporomycetidae</taxon>
        <taxon>Pleosporales</taxon>
        <taxon>Pleosporineae</taxon>
        <taxon>Pleosporaceae</taxon>
        <taxon>Alternaria</taxon>
        <taxon>Alternaria sect. Panax</taxon>
    </lineage>
</organism>
<dbReference type="AlphaFoldDB" id="A0AAD4NN91"/>
<sequence length="106" mass="11687">MTSSATATAVVLTTNQHDHIIGHCRAQRQTLYSCSEICAPAQLQPTQKPIAAQQGSEDMWTESQEELERWGMEATETTKPDSSQATAPNDTHGGGLKYEDVMKFFQ</sequence>
<gene>
    <name evidence="2" type="ORF">G6011_10485</name>
</gene>
<dbReference type="EMBL" id="JAANER010000003">
    <property type="protein sequence ID" value="KAG9191751.1"/>
    <property type="molecule type" value="Genomic_DNA"/>
</dbReference>
<comment type="caution">
    <text evidence="2">The sequence shown here is derived from an EMBL/GenBank/DDBJ whole genome shotgun (WGS) entry which is preliminary data.</text>
</comment>
<accession>A0AAD4NN91</accession>